<dbReference type="SUPFAM" id="SSF51735">
    <property type="entry name" value="NAD(P)-binding Rossmann-fold domains"/>
    <property type="match status" value="1"/>
</dbReference>
<keyword evidence="3" id="KW-1185">Reference proteome</keyword>
<evidence type="ECO:0000313" key="3">
    <source>
        <dbReference type="Proteomes" id="UP001589532"/>
    </source>
</evidence>
<dbReference type="Pfam" id="PF01370">
    <property type="entry name" value="Epimerase"/>
    <property type="match status" value="1"/>
</dbReference>
<organism evidence="2 3">
    <name type="scientific">Nonomuraea helvata</name>
    <dbReference type="NCBI Taxonomy" id="37484"/>
    <lineage>
        <taxon>Bacteria</taxon>
        <taxon>Bacillati</taxon>
        <taxon>Actinomycetota</taxon>
        <taxon>Actinomycetes</taxon>
        <taxon>Streptosporangiales</taxon>
        <taxon>Streptosporangiaceae</taxon>
        <taxon>Nonomuraea</taxon>
    </lineage>
</organism>
<dbReference type="PANTHER" id="PTHR43245">
    <property type="entry name" value="BIFUNCTIONAL POLYMYXIN RESISTANCE PROTEIN ARNA"/>
    <property type="match status" value="1"/>
</dbReference>
<dbReference type="InterPro" id="IPR050177">
    <property type="entry name" value="Lipid_A_modif_metabolic_enz"/>
</dbReference>
<dbReference type="PANTHER" id="PTHR43245:SF13">
    <property type="entry name" value="UDP-D-APIOSE_UDP-D-XYLOSE SYNTHASE 2"/>
    <property type="match status" value="1"/>
</dbReference>
<evidence type="ECO:0000259" key="1">
    <source>
        <dbReference type="Pfam" id="PF01370"/>
    </source>
</evidence>
<dbReference type="Gene3D" id="3.40.50.720">
    <property type="entry name" value="NAD(P)-binding Rossmann-like Domain"/>
    <property type="match status" value="1"/>
</dbReference>
<dbReference type="PRINTS" id="PR01713">
    <property type="entry name" value="NUCEPIMERASE"/>
</dbReference>
<feature type="domain" description="NAD-dependent epimerase/dehydratase" evidence="1">
    <location>
        <begin position="22"/>
        <end position="261"/>
    </location>
</feature>
<protein>
    <submittedName>
        <fullName evidence="2">NAD-dependent epimerase/dehydratase family protein</fullName>
    </submittedName>
</protein>
<gene>
    <name evidence="2" type="ORF">ACFFSA_29875</name>
</gene>
<sequence>MRQRTRISNGGKVKGPQQLEHVVVTGVAGFIGSHLAEVLLKQGASVLGIDRRPPSHDPTAAQNLADLIAEPGFTLIEGDLTDLDLTRFTKGASAVFHLAGVPGVRPSWGDRFTDYLASNIMATQRLLEACAATDVPRLVLASSSSVYGTGTDRPSHEEDLPTPLSPYGVTKLAAERLALAYALRPSTPTSVVALRYFTVYGPQQRSDMAIYRVLEAALTRRPMRLYGDGTQRRDFTYVDDAVAATIAAASAPARAEVVNVGGGRTFSMLEVLECAAKITGLDIPIVRDSRQSGDVETTAADLTRAQQLLGYRPSTSLIEGMTRQWKWTLNRPAVPLSQ</sequence>
<dbReference type="InterPro" id="IPR001509">
    <property type="entry name" value="Epimerase_deHydtase"/>
</dbReference>
<accession>A0ABV5S6M2</accession>
<dbReference type="EMBL" id="JBHMBW010000029">
    <property type="protein sequence ID" value="MFB9627314.1"/>
    <property type="molecule type" value="Genomic_DNA"/>
</dbReference>
<name>A0ABV5S6M2_9ACTN</name>
<dbReference type="InterPro" id="IPR036291">
    <property type="entry name" value="NAD(P)-bd_dom_sf"/>
</dbReference>
<dbReference type="Proteomes" id="UP001589532">
    <property type="component" value="Unassembled WGS sequence"/>
</dbReference>
<proteinExistence type="predicted"/>
<comment type="caution">
    <text evidence="2">The sequence shown here is derived from an EMBL/GenBank/DDBJ whole genome shotgun (WGS) entry which is preliminary data.</text>
</comment>
<reference evidence="2 3" key="1">
    <citation type="submission" date="2024-09" db="EMBL/GenBank/DDBJ databases">
        <authorList>
            <person name="Sun Q."/>
            <person name="Mori K."/>
        </authorList>
    </citation>
    <scope>NUCLEOTIDE SEQUENCE [LARGE SCALE GENOMIC DNA]</scope>
    <source>
        <strain evidence="2 3">JCM 3143</strain>
    </source>
</reference>
<evidence type="ECO:0000313" key="2">
    <source>
        <dbReference type="EMBL" id="MFB9627314.1"/>
    </source>
</evidence>
<dbReference type="RefSeq" id="WP_345001343.1">
    <property type="nucleotide sequence ID" value="NZ_BAAAXV010000009.1"/>
</dbReference>